<evidence type="ECO:0000259" key="2">
    <source>
        <dbReference type="Pfam" id="PF20684"/>
    </source>
</evidence>
<feature type="domain" description="Rhodopsin" evidence="2">
    <location>
        <begin position="10"/>
        <end position="246"/>
    </location>
</feature>
<dbReference type="PANTHER" id="PTHR39614">
    <property type="entry name" value="INTEGRAL MEMBRANE PROTEIN"/>
    <property type="match status" value="1"/>
</dbReference>
<accession>A0A9P4Q1I4</accession>
<sequence>MSVMLLFFFVRLWIRYPFESLFRADDLFACLSSVLATVQSTLVLVAVHDGFGQRSNDLPTGRPAKILKMAYSSDLLYVLALCLGKLSMSMLCVRLASDGVHRSAAKILTYSTCAWGVCSFLLVALLQDVSKPWAVSDPLTRKQLVRWAVVEILGLAIEVLTIIFILHLVSGLQMSRQSKISIATGVFSRLPLFAIAPLRLYSLAHVASNHRYDASFSAWLPECFTQLEMSFNVIAATVPCLRIFLRSFQSGYLGNIGFQAASSK</sequence>
<dbReference type="EMBL" id="MU003866">
    <property type="protein sequence ID" value="KAF2716651.1"/>
    <property type="molecule type" value="Genomic_DNA"/>
</dbReference>
<keyword evidence="1" id="KW-0472">Membrane</keyword>
<dbReference type="OrthoDB" id="3638925at2759"/>
<dbReference type="Pfam" id="PF20684">
    <property type="entry name" value="Fung_rhodopsin"/>
    <property type="match status" value="1"/>
</dbReference>
<organism evidence="3 4">
    <name type="scientific">Polychaeton citri CBS 116435</name>
    <dbReference type="NCBI Taxonomy" id="1314669"/>
    <lineage>
        <taxon>Eukaryota</taxon>
        <taxon>Fungi</taxon>
        <taxon>Dikarya</taxon>
        <taxon>Ascomycota</taxon>
        <taxon>Pezizomycotina</taxon>
        <taxon>Dothideomycetes</taxon>
        <taxon>Dothideomycetidae</taxon>
        <taxon>Capnodiales</taxon>
        <taxon>Capnodiaceae</taxon>
        <taxon>Polychaeton</taxon>
    </lineage>
</organism>
<proteinExistence type="predicted"/>
<feature type="transmembrane region" description="Helical" evidence="1">
    <location>
        <begin position="147"/>
        <end position="169"/>
    </location>
</feature>
<name>A0A9P4Q1I4_9PEZI</name>
<dbReference type="AlphaFoldDB" id="A0A9P4Q1I4"/>
<evidence type="ECO:0000256" key="1">
    <source>
        <dbReference type="SAM" id="Phobius"/>
    </source>
</evidence>
<feature type="non-terminal residue" evidence="3">
    <location>
        <position position="264"/>
    </location>
</feature>
<reference evidence="3" key="1">
    <citation type="journal article" date="2020" name="Stud. Mycol.">
        <title>101 Dothideomycetes genomes: a test case for predicting lifestyles and emergence of pathogens.</title>
        <authorList>
            <person name="Haridas S."/>
            <person name="Albert R."/>
            <person name="Binder M."/>
            <person name="Bloem J."/>
            <person name="Labutti K."/>
            <person name="Salamov A."/>
            <person name="Andreopoulos B."/>
            <person name="Baker S."/>
            <person name="Barry K."/>
            <person name="Bills G."/>
            <person name="Bluhm B."/>
            <person name="Cannon C."/>
            <person name="Castanera R."/>
            <person name="Culley D."/>
            <person name="Daum C."/>
            <person name="Ezra D."/>
            <person name="Gonzalez J."/>
            <person name="Henrissat B."/>
            <person name="Kuo A."/>
            <person name="Liang C."/>
            <person name="Lipzen A."/>
            <person name="Lutzoni F."/>
            <person name="Magnuson J."/>
            <person name="Mondo S."/>
            <person name="Nolan M."/>
            <person name="Ohm R."/>
            <person name="Pangilinan J."/>
            <person name="Park H.-J."/>
            <person name="Ramirez L."/>
            <person name="Alfaro M."/>
            <person name="Sun H."/>
            <person name="Tritt A."/>
            <person name="Yoshinaga Y."/>
            <person name="Zwiers L.-H."/>
            <person name="Turgeon B."/>
            <person name="Goodwin S."/>
            <person name="Spatafora J."/>
            <person name="Crous P."/>
            <person name="Grigoriev I."/>
        </authorList>
    </citation>
    <scope>NUCLEOTIDE SEQUENCE</scope>
    <source>
        <strain evidence="3">CBS 116435</strain>
    </source>
</reference>
<dbReference type="InterPro" id="IPR049326">
    <property type="entry name" value="Rhodopsin_dom_fungi"/>
</dbReference>
<keyword evidence="4" id="KW-1185">Reference proteome</keyword>
<protein>
    <recommendedName>
        <fullName evidence="2">Rhodopsin domain-containing protein</fullName>
    </recommendedName>
</protein>
<evidence type="ECO:0000313" key="3">
    <source>
        <dbReference type="EMBL" id="KAF2716651.1"/>
    </source>
</evidence>
<dbReference type="Proteomes" id="UP000799441">
    <property type="component" value="Unassembled WGS sequence"/>
</dbReference>
<dbReference type="PANTHER" id="PTHR39614:SF2">
    <property type="entry name" value="INTEGRAL MEMBRANE PROTEIN"/>
    <property type="match status" value="1"/>
</dbReference>
<keyword evidence="1" id="KW-0812">Transmembrane</keyword>
<gene>
    <name evidence="3" type="ORF">K431DRAFT_257126</name>
</gene>
<feature type="transmembrane region" description="Helical" evidence="1">
    <location>
        <begin position="107"/>
        <end position="127"/>
    </location>
</feature>
<keyword evidence="1" id="KW-1133">Transmembrane helix</keyword>
<feature type="transmembrane region" description="Helical" evidence="1">
    <location>
        <begin position="75"/>
        <end position="95"/>
    </location>
</feature>
<comment type="caution">
    <text evidence="3">The sequence shown here is derived from an EMBL/GenBank/DDBJ whole genome shotgun (WGS) entry which is preliminary data.</text>
</comment>
<evidence type="ECO:0000313" key="4">
    <source>
        <dbReference type="Proteomes" id="UP000799441"/>
    </source>
</evidence>